<gene>
    <name evidence="1" type="ORF">NC99_15190</name>
</gene>
<evidence type="ECO:0000313" key="2">
    <source>
        <dbReference type="Proteomes" id="UP000036958"/>
    </source>
</evidence>
<dbReference type="Proteomes" id="UP000036958">
    <property type="component" value="Unassembled WGS sequence"/>
</dbReference>
<keyword evidence="2" id="KW-1185">Reference proteome</keyword>
<evidence type="ECO:0000313" key="1">
    <source>
        <dbReference type="EMBL" id="KOH45660.1"/>
    </source>
</evidence>
<organism evidence="1 2">
    <name type="scientific">Sunxiuqinia dokdonensis</name>
    <dbReference type="NCBI Taxonomy" id="1409788"/>
    <lineage>
        <taxon>Bacteria</taxon>
        <taxon>Pseudomonadati</taxon>
        <taxon>Bacteroidota</taxon>
        <taxon>Bacteroidia</taxon>
        <taxon>Marinilabiliales</taxon>
        <taxon>Prolixibacteraceae</taxon>
        <taxon>Sunxiuqinia</taxon>
    </lineage>
</organism>
<accession>A0A0L8VB23</accession>
<dbReference type="EMBL" id="LGIA01000082">
    <property type="protein sequence ID" value="KOH45660.1"/>
    <property type="molecule type" value="Genomic_DNA"/>
</dbReference>
<proteinExistence type="predicted"/>
<sequence>METIILRGDSESNAKLILELAKKLNFKAKRISEQEAEEMSLYYSVQEGLESGLLVEDEKTAFLSSLDPNHDED</sequence>
<protein>
    <submittedName>
        <fullName evidence="1">Uncharacterized protein</fullName>
    </submittedName>
</protein>
<dbReference type="STRING" id="1409788.NC99_15190"/>
<reference evidence="2" key="1">
    <citation type="submission" date="2015-07" db="EMBL/GenBank/DDBJ databases">
        <title>Genome sequencing of Sunxiuqinia dokdonensis strain SK.</title>
        <authorList>
            <person name="Ahn S."/>
            <person name="Kim B.-C."/>
        </authorList>
    </citation>
    <scope>NUCLEOTIDE SEQUENCE [LARGE SCALE GENOMIC DNA]</scope>
    <source>
        <strain evidence="2">SK</strain>
    </source>
</reference>
<name>A0A0L8VB23_9BACT</name>
<dbReference type="RefSeq" id="WP_053181362.1">
    <property type="nucleotide sequence ID" value="NZ_LGIA01000082.1"/>
</dbReference>
<dbReference type="AlphaFoldDB" id="A0A0L8VB23"/>
<dbReference type="OrthoDB" id="826875at2"/>
<comment type="caution">
    <text evidence="1">The sequence shown here is derived from an EMBL/GenBank/DDBJ whole genome shotgun (WGS) entry which is preliminary data.</text>
</comment>